<sequence length="50" mass="5574">MLGQGRKPKRTREEEGAEPAEPPPEMSRPTKASRLEEVVQIHKPGTDPPK</sequence>
<dbReference type="EMBL" id="JAUJYN010000010">
    <property type="protein sequence ID" value="KAK1262692.1"/>
    <property type="molecule type" value="Genomic_DNA"/>
</dbReference>
<evidence type="ECO:0000256" key="1">
    <source>
        <dbReference type="SAM" id="MobiDB-lite"/>
    </source>
</evidence>
<evidence type="ECO:0000313" key="2">
    <source>
        <dbReference type="EMBL" id="KAK1262692.1"/>
    </source>
</evidence>
<comment type="caution">
    <text evidence="2">The sequence shown here is derived from an EMBL/GenBank/DDBJ whole genome shotgun (WGS) entry which is preliminary data.</text>
</comment>
<proteinExistence type="predicted"/>
<evidence type="ECO:0000313" key="3">
    <source>
        <dbReference type="Proteomes" id="UP001179952"/>
    </source>
</evidence>
<gene>
    <name evidence="2" type="ORF">QJS04_geneDACA020459</name>
</gene>
<dbReference type="Proteomes" id="UP001179952">
    <property type="component" value="Unassembled WGS sequence"/>
</dbReference>
<keyword evidence="3" id="KW-1185">Reference proteome</keyword>
<reference evidence="2" key="2">
    <citation type="submission" date="2023-06" db="EMBL/GenBank/DDBJ databases">
        <authorList>
            <person name="Ma L."/>
            <person name="Liu K.-W."/>
            <person name="Li Z."/>
            <person name="Hsiao Y.-Y."/>
            <person name="Qi Y."/>
            <person name="Fu T."/>
            <person name="Tang G."/>
            <person name="Zhang D."/>
            <person name="Sun W.-H."/>
            <person name="Liu D.-K."/>
            <person name="Li Y."/>
            <person name="Chen G.-Z."/>
            <person name="Liu X.-D."/>
            <person name="Liao X.-Y."/>
            <person name="Jiang Y.-T."/>
            <person name="Yu X."/>
            <person name="Hao Y."/>
            <person name="Huang J."/>
            <person name="Zhao X.-W."/>
            <person name="Ke S."/>
            <person name="Chen Y.-Y."/>
            <person name="Wu W.-L."/>
            <person name="Hsu J.-L."/>
            <person name="Lin Y.-F."/>
            <person name="Huang M.-D."/>
            <person name="Li C.-Y."/>
            <person name="Huang L."/>
            <person name="Wang Z.-W."/>
            <person name="Zhao X."/>
            <person name="Zhong W.-Y."/>
            <person name="Peng D.-H."/>
            <person name="Ahmad S."/>
            <person name="Lan S."/>
            <person name="Zhang J.-S."/>
            <person name="Tsai W.-C."/>
            <person name="Van De Peer Y."/>
            <person name="Liu Z.-J."/>
        </authorList>
    </citation>
    <scope>NUCLEOTIDE SEQUENCE</scope>
    <source>
        <strain evidence="2">SCP</strain>
        <tissue evidence="2">Leaves</tissue>
    </source>
</reference>
<reference evidence="2" key="1">
    <citation type="journal article" date="2023" name="Nat. Commun.">
        <title>Diploid and tetraploid genomes of Acorus and the evolution of monocots.</title>
        <authorList>
            <person name="Ma L."/>
            <person name="Liu K.W."/>
            <person name="Li Z."/>
            <person name="Hsiao Y.Y."/>
            <person name="Qi Y."/>
            <person name="Fu T."/>
            <person name="Tang G.D."/>
            <person name="Zhang D."/>
            <person name="Sun W.H."/>
            <person name="Liu D.K."/>
            <person name="Li Y."/>
            <person name="Chen G.Z."/>
            <person name="Liu X.D."/>
            <person name="Liao X.Y."/>
            <person name="Jiang Y.T."/>
            <person name="Yu X."/>
            <person name="Hao Y."/>
            <person name="Huang J."/>
            <person name="Zhao X.W."/>
            <person name="Ke S."/>
            <person name="Chen Y.Y."/>
            <person name="Wu W.L."/>
            <person name="Hsu J.L."/>
            <person name="Lin Y.F."/>
            <person name="Huang M.D."/>
            <person name="Li C.Y."/>
            <person name="Huang L."/>
            <person name="Wang Z.W."/>
            <person name="Zhao X."/>
            <person name="Zhong W.Y."/>
            <person name="Peng D.H."/>
            <person name="Ahmad S."/>
            <person name="Lan S."/>
            <person name="Zhang J.S."/>
            <person name="Tsai W.C."/>
            <person name="Van de Peer Y."/>
            <person name="Liu Z.J."/>
        </authorList>
    </citation>
    <scope>NUCLEOTIDE SEQUENCE</scope>
    <source>
        <strain evidence="2">SCP</strain>
    </source>
</reference>
<accession>A0AAV9AEV1</accession>
<feature type="region of interest" description="Disordered" evidence="1">
    <location>
        <begin position="1"/>
        <end position="50"/>
    </location>
</feature>
<feature type="compositionally biased region" description="Basic residues" evidence="1">
    <location>
        <begin position="1"/>
        <end position="10"/>
    </location>
</feature>
<organism evidence="2 3">
    <name type="scientific">Acorus gramineus</name>
    <name type="common">Dwarf sweet flag</name>
    <dbReference type="NCBI Taxonomy" id="55184"/>
    <lineage>
        <taxon>Eukaryota</taxon>
        <taxon>Viridiplantae</taxon>
        <taxon>Streptophyta</taxon>
        <taxon>Embryophyta</taxon>
        <taxon>Tracheophyta</taxon>
        <taxon>Spermatophyta</taxon>
        <taxon>Magnoliopsida</taxon>
        <taxon>Liliopsida</taxon>
        <taxon>Acoraceae</taxon>
        <taxon>Acorus</taxon>
    </lineage>
</organism>
<protein>
    <submittedName>
        <fullName evidence="2">Uncharacterized protein</fullName>
    </submittedName>
</protein>
<dbReference type="AlphaFoldDB" id="A0AAV9AEV1"/>
<name>A0AAV9AEV1_ACOGR</name>